<accession>A0A382MY85</accession>
<reference evidence="1" key="1">
    <citation type="submission" date="2018-05" db="EMBL/GenBank/DDBJ databases">
        <authorList>
            <person name="Lanie J.A."/>
            <person name="Ng W.-L."/>
            <person name="Kazmierczak K.M."/>
            <person name="Andrzejewski T.M."/>
            <person name="Davidsen T.M."/>
            <person name="Wayne K.J."/>
            <person name="Tettelin H."/>
            <person name="Glass J.I."/>
            <person name="Rusch D."/>
            <person name="Podicherti R."/>
            <person name="Tsui H.-C.T."/>
            <person name="Winkler M.E."/>
        </authorList>
    </citation>
    <scope>NUCLEOTIDE SEQUENCE</scope>
</reference>
<feature type="non-terminal residue" evidence="1">
    <location>
        <position position="1"/>
    </location>
</feature>
<name>A0A382MY85_9ZZZZ</name>
<proteinExistence type="predicted"/>
<sequence length="194" mass="21505">MPEGISVGDFHLSTEPIHSTGGWFVRELDKVVDGSVRIYDATGPRDLMMEIHYIELDSGHKWVVAGEAFNGPKWVFGQLNGRLRISVIEKPEGFVLDLTIPKPGSRKKEVYTASKSNVEELSRASKDMFTMLHDHGARAIGTRADTIGDTSSRRGFMNTVLDSPDCLAPVLTYFLTRTVAMSQEYETLLSAGRV</sequence>
<protein>
    <submittedName>
        <fullName evidence="1">Uncharacterized protein</fullName>
    </submittedName>
</protein>
<organism evidence="1">
    <name type="scientific">marine metagenome</name>
    <dbReference type="NCBI Taxonomy" id="408172"/>
    <lineage>
        <taxon>unclassified sequences</taxon>
        <taxon>metagenomes</taxon>
        <taxon>ecological metagenomes</taxon>
    </lineage>
</organism>
<dbReference type="AlphaFoldDB" id="A0A382MY85"/>
<gene>
    <name evidence="1" type="ORF">METZ01_LOCUS306867</name>
</gene>
<feature type="non-terminal residue" evidence="1">
    <location>
        <position position="194"/>
    </location>
</feature>
<evidence type="ECO:0000313" key="1">
    <source>
        <dbReference type="EMBL" id="SVC54013.1"/>
    </source>
</evidence>
<dbReference type="EMBL" id="UINC01096814">
    <property type="protein sequence ID" value="SVC54013.1"/>
    <property type="molecule type" value="Genomic_DNA"/>
</dbReference>